<feature type="compositionally biased region" description="Basic and acidic residues" evidence="1">
    <location>
        <begin position="36"/>
        <end position="48"/>
    </location>
</feature>
<dbReference type="PROSITE" id="PS51279">
    <property type="entry name" value="BCNT_C"/>
    <property type="match status" value="1"/>
</dbReference>
<dbReference type="GeneID" id="24266826"/>
<keyword evidence="4" id="KW-1185">Reference proteome</keyword>
<evidence type="ECO:0000256" key="1">
    <source>
        <dbReference type="SAM" id="MobiDB-lite"/>
    </source>
</evidence>
<dbReference type="EMBL" id="KQ001657">
    <property type="protein sequence ID" value="KJP88822.1"/>
    <property type="molecule type" value="Genomic_DNA"/>
</dbReference>
<feature type="region of interest" description="Disordered" evidence="1">
    <location>
        <begin position="1"/>
        <end position="20"/>
    </location>
</feature>
<protein>
    <recommendedName>
        <fullName evidence="2">BCNT-C domain-containing protein</fullName>
    </recommendedName>
</protein>
<dbReference type="Proteomes" id="UP000054561">
    <property type="component" value="Unassembled WGS sequence"/>
</dbReference>
<feature type="region of interest" description="Disordered" evidence="1">
    <location>
        <begin position="29"/>
        <end position="64"/>
    </location>
</feature>
<gene>
    <name evidence="3" type="ORF">AK88_01512</name>
</gene>
<reference evidence="3 4" key="1">
    <citation type="submission" date="2014-03" db="EMBL/GenBank/DDBJ databases">
        <title>The Genome Sequence of Plasmodium fragile nilgiri.</title>
        <authorList>
            <consortium name="The Broad Institute Genomics Platform"/>
            <consortium name="The Broad Institute Genome Sequencing Center for Infectious Disease"/>
            <person name="Neafsey D."/>
            <person name="Duraisingh M."/>
            <person name="Young S.K."/>
            <person name="Zeng Q."/>
            <person name="Gargeya S."/>
            <person name="Abouelleil A."/>
            <person name="Alvarado L."/>
            <person name="Chapman S.B."/>
            <person name="Gainer-Dewar J."/>
            <person name="Goldberg J."/>
            <person name="Griggs A."/>
            <person name="Gujja S."/>
            <person name="Hansen M."/>
            <person name="Howarth C."/>
            <person name="Imamovic A."/>
            <person name="Larimer J."/>
            <person name="Pearson M."/>
            <person name="Poon T.W."/>
            <person name="Priest M."/>
            <person name="Roberts A."/>
            <person name="Saif S."/>
            <person name="Shea T."/>
            <person name="Sykes S."/>
            <person name="Wortman J."/>
            <person name="Nusbaum C."/>
            <person name="Birren B."/>
        </authorList>
    </citation>
    <scope>NUCLEOTIDE SEQUENCE [LARGE SCALE GENOMIC DNA]</scope>
    <source>
        <strain evidence="4">nilgiri</strain>
    </source>
</reference>
<dbReference type="InterPro" id="IPR011421">
    <property type="entry name" value="BCNT-C"/>
</dbReference>
<feature type="domain" description="BCNT-C" evidence="2">
    <location>
        <begin position="224"/>
        <end position="297"/>
    </location>
</feature>
<sequence>MATIMTMEFPSSDEEDDNYDVEAELQKELEDGELSDEVKEELQEDGKDLVSSLGKAKRNKRKNEKNPKLIKSIIKNSIIKEKIEKTYHDINREYEQLYKHEKSVSDEDFLLQFHKKYPQEEKNYNTKQKLHDHLNKYSPAFGGNETSPEMDIKAFKEKCRNKEYNSDISSVVKNALENFYENNSVQVEKKYMYAGKVYTVQKKIDKTSSSYKRYLKMKDKMNIGGNFANIDQLIQNIQENKQINTVDKSTEDWVYYKMANAIDEEKLKAGQNYLENKIFSENVERKVYENNIKKRAP</sequence>
<name>A0A0D9QPV0_PLAFR</name>
<evidence type="ECO:0000313" key="4">
    <source>
        <dbReference type="Proteomes" id="UP000054561"/>
    </source>
</evidence>
<proteinExistence type="predicted"/>
<dbReference type="VEuPathDB" id="PlasmoDB:AK88_01512"/>
<evidence type="ECO:0000259" key="2">
    <source>
        <dbReference type="PROSITE" id="PS51279"/>
    </source>
</evidence>
<dbReference type="OMA" id="AYYKMAN"/>
<accession>A0A0D9QPV0</accession>
<feature type="compositionally biased region" description="Acidic residues" evidence="1">
    <location>
        <begin position="11"/>
        <end position="20"/>
    </location>
</feature>
<dbReference type="RefSeq" id="XP_012334570.1">
    <property type="nucleotide sequence ID" value="XM_012479147.1"/>
</dbReference>
<dbReference type="AlphaFoldDB" id="A0A0D9QPV0"/>
<dbReference type="Pfam" id="PF07572">
    <property type="entry name" value="BCNT"/>
    <property type="match status" value="1"/>
</dbReference>
<evidence type="ECO:0000313" key="3">
    <source>
        <dbReference type="EMBL" id="KJP88822.1"/>
    </source>
</evidence>
<dbReference type="OrthoDB" id="445677at2759"/>
<organism evidence="3 4">
    <name type="scientific">Plasmodium fragile</name>
    <dbReference type="NCBI Taxonomy" id="5857"/>
    <lineage>
        <taxon>Eukaryota</taxon>
        <taxon>Sar</taxon>
        <taxon>Alveolata</taxon>
        <taxon>Apicomplexa</taxon>
        <taxon>Aconoidasida</taxon>
        <taxon>Haemosporida</taxon>
        <taxon>Plasmodiidae</taxon>
        <taxon>Plasmodium</taxon>
        <taxon>Plasmodium (Plasmodium)</taxon>
    </lineage>
</organism>